<evidence type="ECO:0000313" key="3">
    <source>
        <dbReference type="EMBL" id="MST69731.1"/>
    </source>
</evidence>
<dbReference type="Pfam" id="PF01610">
    <property type="entry name" value="DDE_Tnp_ISL3"/>
    <property type="match status" value="1"/>
</dbReference>
<dbReference type="Pfam" id="PF14690">
    <property type="entry name" value="Zn_ribbon_ISL3"/>
    <property type="match status" value="1"/>
</dbReference>
<proteinExistence type="predicted"/>
<sequence>MIENDAFKLLLINLFHLNPDDIANILCTTFNKMMVLVVTLTDKHQACPYCGFTAPKIKEYVTKEITHSALTTQKCIIKYRARRYKCSCCGKTYYEFNPFVFKSQKISILTVHNILKDLKDFNETFTSVARRYHVSPTSVSTIFDKHVDIGRNPLPEIINFDEVYAFKSEKSKYVCVLLDFKKQIPVDVLPNRKKEYLLNYFQKIPLEERKKVKYACSDMYEVYRDVVHKVFPCSCMLLDYFHLSQDFHRKMNEVRIKVMNFFKFFISSFSYYLLKKFNWLLFYNP</sequence>
<dbReference type="PANTHER" id="PTHR33498:SF1">
    <property type="entry name" value="TRANSPOSASE FOR INSERTION SEQUENCE ELEMENT IS1557"/>
    <property type="match status" value="1"/>
</dbReference>
<feature type="domain" description="Transposase IS204/IS1001/IS1096/IS1165 DDE" evidence="1">
    <location>
        <begin position="161"/>
        <end position="262"/>
    </location>
</feature>
<evidence type="ECO:0000259" key="1">
    <source>
        <dbReference type="Pfam" id="PF01610"/>
    </source>
</evidence>
<dbReference type="RefSeq" id="WP_154573185.1">
    <property type="nucleotide sequence ID" value="NZ_VUNB01000019.1"/>
</dbReference>
<gene>
    <name evidence="3" type="ORF">FYJ66_09100</name>
</gene>
<dbReference type="AlphaFoldDB" id="A0A6A8M9T5"/>
<name>A0A6A8M9T5_9FIRM</name>
<reference evidence="3" key="1">
    <citation type="submission" date="2019-09" db="EMBL/GenBank/DDBJ databases">
        <title>In-depth cultivation of the pig gut microbiome towards novel bacterial diversity and tailored functional studies.</title>
        <authorList>
            <person name="Wylensek D."/>
            <person name="Hitch T.C.A."/>
            <person name="Clavel T."/>
        </authorList>
    </citation>
    <scope>NUCLEOTIDE SEQUENCE</scope>
    <source>
        <strain evidence="3">RF-744-FAT-WT-3</strain>
    </source>
</reference>
<feature type="domain" description="Transposase IS204/IS1001/IS1096/IS1165 zinc-finger" evidence="2">
    <location>
        <begin position="45"/>
        <end position="89"/>
    </location>
</feature>
<comment type="caution">
    <text evidence="3">The sequence shown here is derived from an EMBL/GenBank/DDBJ whole genome shotgun (WGS) entry which is preliminary data.</text>
</comment>
<evidence type="ECO:0000259" key="2">
    <source>
        <dbReference type="Pfam" id="PF14690"/>
    </source>
</evidence>
<organism evidence="3">
    <name type="scientific">Baileyella intestinalis</name>
    <dbReference type="NCBI Taxonomy" id="2606709"/>
    <lineage>
        <taxon>Bacteria</taxon>
        <taxon>Bacillati</taxon>
        <taxon>Bacillota</taxon>
        <taxon>Clostridia</taxon>
        <taxon>Peptostreptococcales</taxon>
        <taxon>Anaerovoracaceae</taxon>
        <taxon>Baileyella</taxon>
    </lineage>
</organism>
<dbReference type="InterPro" id="IPR029261">
    <property type="entry name" value="Transposase_Znf"/>
</dbReference>
<accession>A0A6A8M9T5</accession>
<protein>
    <submittedName>
        <fullName evidence="3">Transposase</fullName>
    </submittedName>
</protein>
<dbReference type="PANTHER" id="PTHR33498">
    <property type="entry name" value="TRANSPOSASE FOR INSERTION SEQUENCE ELEMENT IS1557"/>
    <property type="match status" value="1"/>
</dbReference>
<dbReference type="InterPro" id="IPR047951">
    <property type="entry name" value="Transpos_ISL3"/>
</dbReference>
<dbReference type="EMBL" id="VUNB01000019">
    <property type="protein sequence ID" value="MST69731.1"/>
    <property type="molecule type" value="Genomic_DNA"/>
</dbReference>
<dbReference type="InterPro" id="IPR002560">
    <property type="entry name" value="Transposase_DDE"/>
</dbReference>